<protein>
    <submittedName>
        <fullName evidence="1">Uncharacterized protein</fullName>
    </submittedName>
</protein>
<sequence length="1298" mass="144657">MIELVLDTFLKLELFLNIRVQVYQGLTKEADLQKIKEQGLSLEFAASERFYFMDEALRTKLFDQPHFGAAYGSNMFTPCKSFGEREDLRVLVVDASTGENAGVMPPDEAIKLVGDGDGKIDVRLHQDLNNQAQTPFQTRFGIKERSCGLSPDDKAIDFTWQIGKGTFAPRDLSSIGNGYDLIISTDQLKGRVGERGSGGVGDKGSGQVEDSLLRLETSFNSPPLPLSHSPTLIKPGEYIMTMGIGNKTDAYYGVTSTGAQFWNLFPLGVKGDVLPRLERRLLELKDIASDPRKIAQDYIDTMDAKYKYQINSETEPEDVIDFENLNLGEFEKLIDDTFGDKEQDVIYRILKADLDGHYQLLEHPKIVDKLQEHWRSSYMDCATGRFIKFDSAMAQTCHDLAPNEVCYPNFPDGAELIVYRGPVANSNTVDIYINRHLPDEPKDIGTIKLSPTGLKHSLSDCDGDRMAIALASEFPHTAAEIKQKQLTQNRYAEIVKPQKKAYTGSFEQIALDAMENKIGLVANLCMKAIALENECLSTRLEDAWSLIRDISCAATKMLRAGTRSQNAVKYPENIKSQISELSHLCLESNQNHMDVRKINTLAEYNQNCEKRNIPLLSPEYVSKFLEKAGKFYHDLVGILGGQLQIEVDRGKSANRSDASIVNACSYVTKCFDIATWVEERKVDDVYTNRAMNIKGNGAIDMMAKMTNEAFSENALLPRSTQQFQDLFKGVEFTAAQKEQASIIKKNYDILINKAIEISKEVQAAPGLRLIATSPRGNQIEITGIEQKKHPNAFDDRKLDITVVEDKNPHQSAKSKWVASSPVFDDKNMVKRQPNGEIEYRQLGYIAQSSVQKHFSIFKHQTELKNLSTHIVTGLAPSQVKAAFSKVREYATEMRETIPDSQKQGIAAAMWQISTANKEEYGFKKTSAVFAIFPDELIERLAKLQLTEFAIVGAHKTSNEHLGRKWVGEKVECSIVQAPDPANPTQNKRWLVAQEKKLGVFRSESAQLPIGTSMTAEITSPPSASVIITSNQGNQLKVGQLKKYAFADFEWKGEQAAITVSTTDNGKSVTPIALVNGKPLGVIDKESFASLTEKLAATNFNVHGFKFQATLDSAPATIVNIKVDPQTIQYPEAWIKEQPLVKESKSTLLDELKPLLGAKYQHQNNQSLLHDSEASLSTVSIKSNNFDTLMQENAQKAEYIKTLASQIMQKFREESFIGIAQKQSQEELYFCVSLPYLAPKQKTAARISDTLNFPLEYGRSAVAWAAGGLIKQLFGTIQSNSAFRISTKTRPAILPETVS</sequence>
<comment type="caution">
    <text evidence="1">The sequence shown here is derived from an EMBL/GenBank/DDBJ whole genome shotgun (WGS) entry which is preliminary data.</text>
</comment>
<reference evidence="1" key="1">
    <citation type="submission" date="2018-12" db="EMBL/GenBank/DDBJ databases">
        <authorList>
            <person name="Will S."/>
            <person name="Neumann-Schaal M."/>
            <person name="Henke P."/>
        </authorList>
    </citation>
    <scope>NUCLEOTIDE SEQUENCE</scope>
    <source>
        <strain evidence="1">PCC 7102</strain>
    </source>
</reference>
<dbReference type="Proteomes" id="UP000271624">
    <property type="component" value="Unassembled WGS sequence"/>
</dbReference>
<keyword evidence="2" id="KW-1185">Reference proteome</keyword>
<evidence type="ECO:0000313" key="1">
    <source>
        <dbReference type="EMBL" id="RUT04036.1"/>
    </source>
</evidence>
<reference evidence="1" key="2">
    <citation type="journal article" date="2019" name="Genome Biol. Evol.">
        <title>Day and night: Metabolic profiles and evolutionary relationships of six axenic non-marine cyanobacteria.</title>
        <authorList>
            <person name="Will S.E."/>
            <person name="Henke P."/>
            <person name="Boedeker C."/>
            <person name="Huang S."/>
            <person name="Brinkmann H."/>
            <person name="Rohde M."/>
            <person name="Jarek M."/>
            <person name="Friedl T."/>
            <person name="Seufert S."/>
            <person name="Schumacher M."/>
            <person name="Overmann J."/>
            <person name="Neumann-Schaal M."/>
            <person name="Petersen J."/>
        </authorList>
    </citation>
    <scope>NUCLEOTIDE SEQUENCE [LARGE SCALE GENOMIC DNA]</scope>
    <source>
        <strain evidence="1">PCC 7102</strain>
    </source>
</reference>
<name>A0A3S1CJP9_9CYAN</name>
<accession>A0A3S1CJP9</accession>
<evidence type="ECO:0000313" key="2">
    <source>
        <dbReference type="Proteomes" id="UP000271624"/>
    </source>
</evidence>
<gene>
    <name evidence="1" type="ORF">DSM106972_049500</name>
</gene>
<proteinExistence type="predicted"/>
<dbReference type="EMBL" id="RSCL01000012">
    <property type="protein sequence ID" value="RUT04036.1"/>
    <property type="molecule type" value="Genomic_DNA"/>
</dbReference>
<organism evidence="1 2">
    <name type="scientific">Dulcicalothrix desertica PCC 7102</name>
    <dbReference type="NCBI Taxonomy" id="232991"/>
    <lineage>
        <taxon>Bacteria</taxon>
        <taxon>Bacillati</taxon>
        <taxon>Cyanobacteriota</taxon>
        <taxon>Cyanophyceae</taxon>
        <taxon>Nostocales</taxon>
        <taxon>Calotrichaceae</taxon>
        <taxon>Dulcicalothrix</taxon>
    </lineage>
</organism>